<feature type="non-terminal residue" evidence="1">
    <location>
        <position position="150"/>
    </location>
</feature>
<evidence type="ECO:0000313" key="1">
    <source>
        <dbReference type="EMBL" id="KIK79312.1"/>
    </source>
</evidence>
<protein>
    <submittedName>
        <fullName evidence="1">Uncharacterized protein</fullName>
    </submittedName>
</protein>
<name>A0A0D0C8R8_9AGAM</name>
<reference evidence="2" key="2">
    <citation type="submission" date="2015-01" db="EMBL/GenBank/DDBJ databases">
        <title>Evolutionary Origins and Diversification of the Mycorrhizal Mutualists.</title>
        <authorList>
            <consortium name="DOE Joint Genome Institute"/>
            <consortium name="Mycorrhizal Genomics Consortium"/>
            <person name="Kohler A."/>
            <person name="Kuo A."/>
            <person name="Nagy L.G."/>
            <person name="Floudas D."/>
            <person name="Copeland A."/>
            <person name="Barry K.W."/>
            <person name="Cichocki N."/>
            <person name="Veneault-Fourrey C."/>
            <person name="LaButti K."/>
            <person name="Lindquist E.A."/>
            <person name="Lipzen A."/>
            <person name="Lundell T."/>
            <person name="Morin E."/>
            <person name="Murat C."/>
            <person name="Riley R."/>
            <person name="Ohm R."/>
            <person name="Sun H."/>
            <person name="Tunlid A."/>
            <person name="Henrissat B."/>
            <person name="Grigoriev I.V."/>
            <person name="Hibbett D.S."/>
            <person name="Martin F."/>
        </authorList>
    </citation>
    <scope>NUCLEOTIDE SEQUENCE [LARGE SCALE GENOMIC DNA]</scope>
    <source>
        <strain evidence="2">Ve08.2h10</strain>
    </source>
</reference>
<gene>
    <name evidence="1" type="ORF">PAXRUDRAFT_44975</name>
</gene>
<dbReference type="AlphaFoldDB" id="A0A0D0C8R8"/>
<keyword evidence="2" id="KW-1185">Reference proteome</keyword>
<dbReference type="HOGENOM" id="CLU_119825_0_0_1"/>
<sequence length="150" mass="17662">DNDPNNDTTMLELSRTLWEDREFTFDPIDCCVRCLPHIYNICVQHMLNNYVDADFTHCSWTWKNSAGKVIDRDSYINSVRTDPIGCRRDVVCTVRLSGQCWTNFWQTILSGNEQEWFVNDTGDIVKLPVVQLLCDVRTHWDSTYYMINHM</sequence>
<proteinExistence type="predicted"/>
<dbReference type="EMBL" id="KN826313">
    <property type="protein sequence ID" value="KIK79312.1"/>
    <property type="molecule type" value="Genomic_DNA"/>
</dbReference>
<dbReference type="Proteomes" id="UP000054538">
    <property type="component" value="Unassembled WGS sequence"/>
</dbReference>
<dbReference type="OrthoDB" id="2790258at2759"/>
<evidence type="ECO:0000313" key="2">
    <source>
        <dbReference type="Proteomes" id="UP000054538"/>
    </source>
</evidence>
<feature type="non-terminal residue" evidence="1">
    <location>
        <position position="1"/>
    </location>
</feature>
<dbReference type="InParanoid" id="A0A0D0C8R8"/>
<reference evidence="1 2" key="1">
    <citation type="submission" date="2014-04" db="EMBL/GenBank/DDBJ databases">
        <authorList>
            <consortium name="DOE Joint Genome Institute"/>
            <person name="Kuo A."/>
            <person name="Kohler A."/>
            <person name="Jargeat P."/>
            <person name="Nagy L.G."/>
            <person name="Floudas D."/>
            <person name="Copeland A."/>
            <person name="Barry K.W."/>
            <person name="Cichocki N."/>
            <person name="Veneault-Fourrey C."/>
            <person name="LaButti K."/>
            <person name="Lindquist E.A."/>
            <person name="Lipzen A."/>
            <person name="Lundell T."/>
            <person name="Morin E."/>
            <person name="Murat C."/>
            <person name="Sun H."/>
            <person name="Tunlid A."/>
            <person name="Henrissat B."/>
            <person name="Grigoriev I.V."/>
            <person name="Hibbett D.S."/>
            <person name="Martin F."/>
            <person name="Nordberg H.P."/>
            <person name="Cantor M.N."/>
            <person name="Hua S.X."/>
        </authorList>
    </citation>
    <scope>NUCLEOTIDE SEQUENCE [LARGE SCALE GENOMIC DNA]</scope>
    <source>
        <strain evidence="1 2">Ve08.2h10</strain>
    </source>
</reference>
<organism evidence="1 2">
    <name type="scientific">Paxillus rubicundulus Ve08.2h10</name>
    <dbReference type="NCBI Taxonomy" id="930991"/>
    <lineage>
        <taxon>Eukaryota</taxon>
        <taxon>Fungi</taxon>
        <taxon>Dikarya</taxon>
        <taxon>Basidiomycota</taxon>
        <taxon>Agaricomycotina</taxon>
        <taxon>Agaricomycetes</taxon>
        <taxon>Agaricomycetidae</taxon>
        <taxon>Boletales</taxon>
        <taxon>Paxilineae</taxon>
        <taxon>Paxillaceae</taxon>
        <taxon>Paxillus</taxon>
    </lineage>
</organism>
<accession>A0A0D0C8R8</accession>